<name>A0AAN9EYA8_CROPI</name>
<sequence length="93" mass="10136">MASDITDLLGQSLIKANWKPASRNKGNQKLKKVGNLVGGVFAGGDQYCLGGDQQSTFCRVAVYVVELEVYLEDFGAVLEWWGICMVIPSQPLV</sequence>
<dbReference type="AlphaFoldDB" id="A0AAN9EYA8"/>
<dbReference type="EMBL" id="JAYWIO010000004">
    <property type="protein sequence ID" value="KAK7266192.1"/>
    <property type="molecule type" value="Genomic_DNA"/>
</dbReference>
<keyword evidence="2" id="KW-1185">Reference proteome</keyword>
<dbReference type="Proteomes" id="UP001372338">
    <property type="component" value="Unassembled WGS sequence"/>
</dbReference>
<reference evidence="1 2" key="1">
    <citation type="submission" date="2024-01" db="EMBL/GenBank/DDBJ databases">
        <title>The genomes of 5 underutilized Papilionoideae crops provide insights into root nodulation and disease resistanc.</title>
        <authorList>
            <person name="Yuan L."/>
        </authorList>
    </citation>
    <scope>NUCLEOTIDE SEQUENCE [LARGE SCALE GENOMIC DNA]</scope>
    <source>
        <strain evidence="1">ZHUSHIDOU_FW_LH</strain>
        <tissue evidence="1">Leaf</tissue>
    </source>
</reference>
<evidence type="ECO:0000313" key="1">
    <source>
        <dbReference type="EMBL" id="KAK7266192.1"/>
    </source>
</evidence>
<evidence type="ECO:0000313" key="2">
    <source>
        <dbReference type="Proteomes" id="UP001372338"/>
    </source>
</evidence>
<organism evidence="1 2">
    <name type="scientific">Crotalaria pallida</name>
    <name type="common">Smooth rattlebox</name>
    <name type="synonym">Crotalaria striata</name>
    <dbReference type="NCBI Taxonomy" id="3830"/>
    <lineage>
        <taxon>Eukaryota</taxon>
        <taxon>Viridiplantae</taxon>
        <taxon>Streptophyta</taxon>
        <taxon>Embryophyta</taxon>
        <taxon>Tracheophyta</taxon>
        <taxon>Spermatophyta</taxon>
        <taxon>Magnoliopsida</taxon>
        <taxon>eudicotyledons</taxon>
        <taxon>Gunneridae</taxon>
        <taxon>Pentapetalae</taxon>
        <taxon>rosids</taxon>
        <taxon>fabids</taxon>
        <taxon>Fabales</taxon>
        <taxon>Fabaceae</taxon>
        <taxon>Papilionoideae</taxon>
        <taxon>50 kb inversion clade</taxon>
        <taxon>genistoids sensu lato</taxon>
        <taxon>core genistoids</taxon>
        <taxon>Crotalarieae</taxon>
        <taxon>Crotalaria</taxon>
    </lineage>
</organism>
<gene>
    <name evidence="1" type="ORF">RIF29_18834</name>
</gene>
<proteinExistence type="predicted"/>
<accession>A0AAN9EYA8</accession>
<comment type="caution">
    <text evidence="1">The sequence shown here is derived from an EMBL/GenBank/DDBJ whole genome shotgun (WGS) entry which is preliminary data.</text>
</comment>
<protein>
    <submittedName>
        <fullName evidence="1">Uncharacterized protein</fullName>
    </submittedName>
</protein>